<dbReference type="SMART" id="SM00983">
    <property type="entry name" value="TPK_B1_binding"/>
    <property type="match status" value="1"/>
</dbReference>
<keyword evidence="8" id="KW-1185">Reference proteome</keyword>
<evidence type="ECO:0000256" key="1">
    <source>
        <dbReference type="ARBA" id="ARBA00022679"/>
    </source>
</evidence>
<dbReference type="Gene3D" id="3.40.50.10240">
    <property type="entry name" value="Thiamin pyrophosphokinase, catalytic domain"/>
    <property type="match status" value="1"/>
</dbReference>
<evidence type="ECO:0000313" key="8">
    <source>
        <dbReference type="Proteomes" id="UP000221168"/>
    </source>
</evidence>
<dbReference type="CDD" id="cd07995">
    <property type="entry name" value="TPK"/>
    <property type="match status" value="1"/>
</dbReference>
<dbReference type="Pfam" id="PF04263">
    <property type="entry name" value="TPK_catalytic"/>
    <property type="match status" value="1"/>
</dbReference>
<dbReference type="RefSeq" id="WP_099307344.1">
    <property type="nucleotide sequence ID" value="NZ_PDVP01000010.1"/>
</dbReference>
<dbReference type="PANTHER" id="PTHR41299:SF1">
    <property type="entry name" value="THIAMINE PYROPHOSPHOKINASE"/>
    <property type="match status" value="1"/>
</dbReference>
<reference evidence="7 8" key="1">
    <citation type="submission" date="2017-10" db="EMBL/GenBank/DDBJ databases">
        <title>Sedimentibacterium mangrovi gen. nov., sp. nov., a novel member of family Phyllobacteriacea isolated from mangrove sediment.</title>
        <authorList>
            <person name="Liao H."/>
            <person name="Tian Y."/>
        </authorList>
    </citation>
    <scope>NUCLEOTIDE SEQUENCE [LARGE SCALE GENOMIC DNA]</scope>
    <source>
        <strain evidence="7 8">X9-2-2</strain>
    </source>
</reference>
<dbReference type="GO" id="GO:0004788">
    <property type="term" value="F:thiamine diphosphokinase activity"/>
    <property type="evidence" value="ECO:0007669"/>
    <property type="project" value="UniProtKB-UniRule"/>
</dbReference>
<keyword evidence="2" id="KW-0547">Nucleotide-binding</keyword>
<dbReference type="InterPro" id="IPR036371">
    <property type="entry name" value="TPK_B1-bd_sf"/>
</dbReference>
<dbReference type="Pfam" id="PF04265">
    <property type="entry name" value="TPK_B1_binding"/>
    <property type="match status" value="1"/>
</dbReference>
<dbReference type="Proteomes" id="UP000221168">
    <property type="component" value="Unassembled WGS sequence"/>
</dbReference>
<dbReference type="GO" id="GO:0030975">
    <property type="term" value="F:thiamine binding"/>
    <property type="evidence" value="ECO:0007669"/>
    <property type="project" value="InterPro"/>
</dbReference>
<dbReference type="InterPro" id="IPR006282">
    <property type="entry name" value="Thi_PPkinase"/>
</dbReference>
<keyword evidence="4" id="KW-0067">ATP-binding</keyword>
<organism evidence="7 8">
    <name type="scientific">Zhengella mangrovi</name>
    <dbReference type="NCBI Taxonomy" id="1982044"/>
    <lineage>
        <taxon>Bacteria</taxon>
        <taxon>Pseudomonadati</taxon>
        <taxon>Pseudomonadota</taxon>
        <taxon>Alphaproteobacteria</taxon>
        <taxon>Hyphomicrobiales</taxon>
        <taxon>Notoacmeibacteraceae</taxon>
        <taxon>Zhengella</taxon>
    </lineage>
</organism>
<sequence length="214" mass="22604">MSTFVILLGGELHATPRLMSQVAGARVIAADSGMDHAALLGVTPELWIGDFDSAEEDLLERYKHVPREVFPVDKNMTDGELAIAEALRRGASDFILAGGFGGPRADHAFLHLTAAVSVAETGIPVLLTSGKQEGYPVLHGENRFDLPEGTLFSILPFTDLGGLTIAGAKWPLSEAAITFGSSRTMSNVSEGPLLVDLTSGRALLVAHPDPASQF</sequence>
<dbReference type="SUPFAM" id="SSF63999">
    <property type="entry name" value="Thiamin pyrophosphokinase, catalytic domain"/>
    <property type="match status" value="1"/>
</dbReference>
<evidence type="ECO:0000259" key="6">
    <source>
        <dbReference type="SMART" id="SM00983"/>
    </source>
</evidence>
<dbReference type="InterPro" id="IPR036759">
    <property type="entry name" value="TPK_catalytic_sf"/>
</dbReference>
<evidence type="ECO:0000256" key="4">
    <source>
        <dbReference type="ARBA" id="ARBA00022840"/>
    </source>
</evidence>
<dbReference type="GO" id="GO:0006772">
    <property type="term" value="P:thiamine metabolic process"/>
    <property type="evidence" value="ECO:0007669"/>
    <property type="project" value="UniProtKB-UniRule"/>
</dbReference>
<comment type="caution">
    <text evidence="7">The sequence shown here is derived from an EMBL/GenBank/DDBJ whole genome shotgun (WGS) entry which is preliminary data.</text>
</comment>
<keyword evidence="3 7" id="KW-0418">Kinase</keyword>
<evidence type="ECO:0000256" key="2">
    <source>
        <dbReference type="ARBA" id="ARBA00022741"/>
    </source>
</evidence>
<dbReference type="AlphaFoldDB" id="A0A2G1QKS6"/>
<dbReference type="InterPro" id="IPR007373">
    <property type="entry name" value="Thiamin_PyroPKinase_B1-bd"/>
</dbReference>
<dbReference type="EMBL" id="PDVP01000010">
    <property type="protein sequence ID" value="PHP66079.1"/>
    <property type="molecule type" value="Genomic_DNA"/>
</dbReference>
<accession>A0A2G1QKS6</accession>
<feature type="domain" description="Thiamin pyrophosphokinase thiamin-binding" evidence="6">
    <location>
        <begin position="140"/>
        <end position="203"/>
    </location>
</feature>
<dbReference type="NCBIfam" id="TIGR01378">
    <property type="entry name" value="thi_PPkinase"/>
    <property type="match status" value="1"/>
</dbReference>
<dbReference type="InterPro" id="IPR007371">
    <property type="entry name" value="TPK_catalytic"/>
</dbReference>
<dbReference type="EC" id="2.7.6.2" evidence="5"/>
<evidence type="ECO:0000256" key="3">
    <source>
        <dbReference type="ARBA" id="ARBA00022777"/>
    </source>
</evidence>
<gene>
    <name evidence="7" type="ORF">CSC94_15890</name>
</gene>
<keyword evidence="1" id="KW-0808">Transferase</keyword>
<dbReference type="GO" id="GO:0005524">
    <property type="term" value="F:ATP binding"/>
    <property type="evidence" value="ECO:0007669"/>
    <property type="project" value="UniProtKB-KW"/>
</dbReference>
<dbReference type="PANTHER" id="PTHR41299">
    <property type="entry name" value="THIAMINE PYROPHOSPHOKINASE"/>
    <property type="match status" value="1"/>
</dbReference>
<proteinExistence type="predicted"/>
<name>A0A2G1QKS6_9HYPH</name>
<dbReference type="OrthoDB" id="9804377at2"/>
<dbReference type="InterPro" id="IPR053149">
    <property type="entry name" value="TPK"/>
</dbReference>
<evidence type="ECO:0000313" key="7">
    <source>
        <dbReference type="EMBL" id="PHP66079.1"/>
    </source>
</evidence>
<dbReference type="SUPFAM" id="SSF63862">
    <property type="entry name" value="Thiamin pyrophosphokinase, substrate-binding domain"/>
    <property type="match status" value="1"/>
</dbReference>
<evidence type="ECO:0000256" key="5">
    <source>
        <dbReference type="NCBIfam" id="TIGR01378"/>
    </source>
</evidence>
<protein>
    <recommendedName>
        <fullName evidence="5">Thiamine diphosphokinase</fullName>
        <ecNumber evidence="5">2.7.6.2</ecNumber>
    </recommendedName>
</protein>
<dbReference type="GO" id="GO:0009229">
    <property type="term" value="P:thiamine diphosphate biosynthetic process"/>
    <property type="evidence" value="ECO:0007669"/>
    <property type="project" value="InterPro"/>
</dbReference>
<dbReference type="GO" id="GO:0016301">
    <property type="term" value="F:kinase activity"/>
    <property type="evidence" value="ECO:0007669"/>
    <property type="project" value="UniProtKB-KW"/>
</dbReference>